<evidence type="ECO:0000313" key="3">
    <source>
        <dbReference type="Proteomes" id="UP000195880"/>
    </source>
</evidence>
<evidence type="ECO:0008006" key="4">
    <source>
        <dbReference type="Google" id="ProtNLM"/>
    </source>
</evidence>
<sequence length="141" mass="14704">MHIRKAGIVTAGALAAILVPIAASPASAADGQVSCSTTGGSGGASWTWSSKTKLSSIWLNVYDSKADGAHPAIRLVTVQNNGNVKLWKYRHMTSGAGETGNWNTSATDGYGIKRASIEVTIFDGDRELRTCGAGSIPNPHY</sequence>
<dbReference type="AlphaFoldDB" id="A0A1Z1WF00"/>
<dbReference type="KEGG" id="salf:SMD44_04469"/>
<dbReference type="RefSeq" id="WP_087885034.1">
    <property type="nucleotide sequence ID" value="NZ_CP021748.1"/>
</dbReference>
<keyword evidence="3" id="KW-1185">Reference proteome</keyword>
<feature type="chain" id="PRO_5012644813" description="Secreted protein" evidence="1">
    <location>
        <begin position="29"/>
        <end position="141"/>
    </location>
</feature>
<name>A0A1Z1WF00_9ACTN</name>
<evidence type="ECO:0000313" key="2">
    <source>
        <dbReference type="EMBL" id="ARX85011.1"/>
    </source>
</evidence>
<gene>
    <name evidence="2" type="ORF">SMD44_04469</name>
</gene>
<keyword evidence="1" id="KW-0732">Signal</keyword>
<dbReference type="OrthoDB" id="4245218at2"/>
<dbReference type="EMBL" id="CP021748">
    <property type="protein sequence ID" value="ARX85011.1"/>
    <property type="molecule type" value="Genomic_DNA"/>
</dbReference>
<organism evidence="2 3">
    <name type="scientific">Streptomyces alboflavus</name>
    <dbReference type="NCBI Taxonomy" id="67267"/>
    <lineage>
        <taxon>Bacteria</taxon>
        <taxon>Bacillati</taxon>
        <taxon>Actinomycetota</taxon>
        <taxon>Actinomycetes</taxon>
        <taxon>Kitasatosporales</taxon>
        <taxon>Streptomycetaceae</taxon>
        <taxon>Streptomyces</taxon>
    </lineage>
</organism>
<accession>A0A1Z1WF00</accession>
<evidence type="ECO:0000256" key="1">
    <source>
        <dbReference type="SAM" id="SignalP"/>
    </source>
</evidence>
<feature type="signal peptide" evidence="1">
    <location>
        <begin position="1"/>
        <end position="28"/>
    </location>
</feature>
<protein>
    <recommendedName>
        <fullName evidence="4">Secreted protein</fullName>
    </recommendedName>
</protein>
<dbReference type="Proteomes" id="UP000195880">
    <property type="component" value="Chromosome"/>
</dbReference>
<proteinExistence type="predicted"/>
<reference evidence="2 3" key="1">
    <citation type="submission" date="2017-05" db="EMBL/GenBank/DDBJ databases">
        <title>Streptomyces alboflavus Genome sequencing and assembly.</title>
        <authorList>
            <person name="Wang Y."/>
            <person name="Du B."/>
            <person name="Ding Y."/>
            <person name="Liu H."/>
            <person name="Hou Q."/>
            <person name="Liu K."/>
            <person name="Wang C."/>
            <person name="Yao L."/>
        </authorList>
    </citation>
    <scope>NUCLEOTIDE SEQUENCE [LARGE SCALE GENOMIC DNA]</scope>
    <source>
        <strain evidence="2 3">MDJK44</strain>
    </source>
</reference>